<dbReference type="OMA" id="MATGFPF"/>
<dbReference type="InterPro" id="IPR020837">
    <property type="entry name" value="Fibrinogen_CS"/>
</dbReference>
<evidence type="ECO:0000256" key="6">
    <source>
        <dbReference type="ARBA" id="ARBA00023180"/>
    </source>
</evidence>
<evidence type="ECO:0000256" key="1">
    <source>
        <dbReference type="ARBA" id="ARBA00004613"/>
    </source>
</evidence>
<reference evidence="10" key="3">
    <citation type="submission" date="2025-09" db="UniProtKB">
        <authorList>
            <consortium name="Ensembl"/>
        </authorList>
    </citation>
    <scope>IDENTIFICATION</scope>
</reference>
<feature type="coiled-coil region" evidence="7">
    <location>
        <begin position="177"/>
        <end position="218"/>
    </location>
</feature>
<dbReference type="SMART" id="SM00186">
    <property type="entry name" value="FBG"/>
    <property type="match status" value="1"/>
</dbReference>
<keyword evidence="4 7" id="KW-0175">Coiled coil</keyword>
<evidence type="ECO:0000259" key="9">
    <source>
        <dbReference type="PROSITE" id="PS51406"/>
    </source>
</evidence>
<evidence type="ECO:0000256" key="7">
    <source>
        <dbReference type="SAM" id="Coils"/>
    </source>
</evidence>
<dbReference type="PROSITE" id="PS51406">
    <property type="entry name" value="FIBRINOGEN_C_2"/>
    <property type="match status" value="1"/>
</dbReference>
<sequence length="469" mass="52723">MKTAAAALVLCTAILLESAAAFPTFERKGTAGKEKRAQFAAWDDVNVIAHGLLQLGHGLKEHVDKTKGQIREIFAKLKSFNGTVAELGRQTQKLQEDSVVLGADAQSLKYTELTVLSLSAELREKARKMQRESQKVQDRMSQLEEKVSGLLRDQGPGSSNANVSTSGSDVRIIQSVVEAQNQRIDDLVERIRQQQDKLDKQNIRIRNLQNQIDQGRAASPGLRSFLKRKVVEVARDASTEQADSPADMASDCHVLFLRGERRSGVYTVQPINSQPFQVYCEMTAEGGQTVVQRRQDGSVDFDQPWQAYKNGFGSLDGEFWLGLEKIHALSKQGSYVLHVELTDWDDKAQSIQLPFQLDGEGTNYSLHLQERPLGSVESALSSEPSGLPFSTQDRDNDSKLDMNCAKHLTGGWWFSNCGRSNLNGRYFQNIPRQRHERKQGMFWKTWRGRYYPLKSTLMKIAPVETEYDL</sequence>
<keyword evidence="3 8" id="KW-0732">Signal</keyword>
<accession>W5M3Y5</accession>
<dbReference type="GO" id="GO:0007596">
    <property type="term" value="P:blood coagulation"/>
    <property type="evidence" value="ECO:0007669"/>
    <property type="project" value="InterPro"/>
</dbReference>
<evidence type="ECO:0000256" key="2">
    <source>
        <dbReference type="ARBA" id="ARBA00022525"/>
    </source>
</evidence>
<dbReference type="AlphaFoldDB" id="W5M3Y5"/>
<dbReference type="InParanoid" id="W5M3Y5"/>
<dbReference type="SUPFAM" id="SSF56496">
    <property type="entry name" value="Fibrinogen C-terminal domain-like"/>
    <property type="match status" value="1"/>
</dbReference>
<dbReference type="Proteomes" id="UP000018468">
    <property type="component" value="Linkage group LG19"/>
</dbReference>
<dbReference type="CDD" id="cd00087">
    <property type="entry name" value="FReD"/>
    <property type="match status" value="1"/>
</dbReference>
<reference evidence="10" key="2">
    <citation type="submission" date="2025-08" db="UniProtKB">
        <authorList>
            <consortium name="Ensembl"/>
        </authorList>
    </citation>
    <scope>IDENTIFICATION</scope>
</reference>
<dbReference type="GeneTree" id="ENSGT00940000159478"/>
<proteinExistence type="predicted"/>
<dbReference type="Pfam" id="PF00147">
    <property type="entry name" value="Fibrinogen_C"/>
    <property type="match status" value="1"/>
</dbReference>
<dbReference type="EMBL" id="AHAT01011208">
    <property type="status" value="NOT_ANNOTATED_CDS"/>
    <property type="molecule type" value="Genomic_DNA"/>
</dbReference>
<dbReference type="PANTHER" id="PTHR47221:SF6">
    <property type="entry name" value="FIBRINOGEN ALPHA CHAIN"/>
    <property type="match status" value="1"/>
</dbReference>
<evidence type="ECO:0000313" key="10">
    <source>
        <dbReference type="Ensembl" id="ENSLOCP00000003093.1"/>
    </source>
</evidence>
<dbReference type="InterPro" id="IPR036056">
    <property type="entry name" value="Fibrinogen-like_C"/>
</dbReference>
<dbReference type="STRING" id="7918.ENSLOCP00000003093"/>
<name>W5M3Y5_LEPOC</name>
<keyword evidence="2" id="KW-0964">Secreted</keyword>
<keyword evidence="6" id="KW-0325">Glycoprotein</keyword>
<dbReference type="GeneID" id="102686495"/>
<evidence type="ECO:0000313" key="11">
    <source>
        <dbReference type="Proteomes" id="UP000018468"/>
    </source>
</evidence>
<protein>
    <submittedName>
        <fullName evidence="10">Angiopoietin-like 4</fullName>
    </submittedName>
</protein>
<feature type="domain" description="Fibrinogen C-terminal" evidence="9">
    <location>
        <begin position="243"/>
        <end position="464"/>
    </location>
</feature>
<dbReference type="eggNOG" id="KOG2579">
    <property type="taxonomic scope" value="Eukaryota"/>
</dbReference>
<dbReference type="KEGG" id="loc:102686495"/>
<reference evidence="11" key="1">
    <citation type="submission" date="2011-12" db="EMBL/GenBank/DDBJ databases">
        <title>The Draft Genome of Lepisosteus oculatus.</title>
        <authorList>
            <consortium name="The Broad Institute Genome Assembly &amp; Analysis Group"/>
            <consortium name="Computational R&amp;D Group"/>
            <consortium name="and Sequencing Platform"/>
            <person name="Di Palma F."/>
            <person name="Alfoldi J."/>
            <person name="Johnson J."/>
            <person name="Berlin A."/>
            <person name="Gnerre S."/>
            <person name="Jaffe D."/>
            <person name="MacCallum I."/>
            <person name="Young S."/>
            <person name="Walker B.J."/>
            <person name="Lander E.S."/>
            <person name="Lindblad-Toh K."/>
        </authorList>
    </citation>
    <scope>NUCLEOTIDE SEQUENCE [LARGE SCALE GENOMIC DNA]</scope>
</reference>
<keyword evidence="5" id="KW-1015">Disulfide bond</keyword>
<dbReference type="CTD" id="51129"/>
<evidence type="ECO:0000256" key="5">
    <source>
        <dbReference type="ARBA" id="ARBA00023157"/>
    </source>
</evidence>
<feature type="signal peptide" evidence="8">
    <location>
        <begin position="1"/>
        <end position="21"/>
    </location>
</feature>
<dbReference type="GO" id="GO:0004857">
    <property type="term" value="F:enzyme inhibitor activity"/>
    <property type="evidence" value="ECO:0000318"/>
    <property type="project" value="GO_Central"/>
</dbReference>
<dbReference type="InterPro" id="IPR014716">
    <property type="entry name" value="Fibrinogen_a/b/g_C_1"/>
</dbReference>
<dbReference type="GO" id="GO:0070328">
    <property type="term" value="P:triglyceride homeostasis"/>
    <property type="evidence" value="ECO:0000318"/>
    <property type="project" value="GO_Central"/>
</dbReference>
<evidence type="ECO:0000256" key="4">
    <source>
        <dbReference type="ARBA" id="ARBA00023054"/>
    </source>
</evidence>
<dbReference type="GO" id="GO:0005615">
    <property type="term" value="C:extracellular space"/>
    <property type="evidence" value="ECO:0000318"/>
    <property type="project" value="GO_Central"/>
</dbReference>
<organism evidence="10 11">
    <name type="scientific">Lepisosteus oculatus</name>
    <name type="common">Spotted gar</name>
    <dbReference type="NCBI Taxonomy" id="7918"/>
    <lineage>
        <taxon>Eukaryota</taxon>
        <taxon>Metazoa</taxon>
        <taxon>Chordata</taxon>
        <taxon>Craniata</taxon>
        <taxon>Vertebrata</taxon>
        <taxon>Euteleostomi</taxon>
        <taxon>Actinopterygii</taxon>
        <taxon>Neopterygii</taxon>
        <taxon>Holostei</taxon>
        <taxon>Semionotiformes</taxon>
        <taxon>Lepisosteidae</taxon>
        <taxon>Lepisosteus</taxon>
    </lineage>
</organism>
<dbReference type="PROSITE" id="PS00514">
    <property type="entry name" value="FIBRINOGEN_C_1"/>
    <property type="match status" value="1"/>
</dbReference>
<keyword evidence="11" id="KW-1185">Reference proteome</keyword>
<evidence type="ECO:0000256" key="3">
    <source>
        <dbReference type="ARBA" id="ARBA00022729"/>
    </source>
</evidence>
<dbReference type="Gene3D" id="3.90.215.10">
    <property type="entry name" value="Gamma Fibrinogen, chain A, domain 1"/>
    <property type="match status" value="1"/>
</dbReference>
<feature type="coiled-coil region" evidence="7">
    <location>
        <begin position="119"/>
        <end position="153"/>
    </location>
</feature>
<dbReference type="Ensembl" id="ENSLOCT00000003099.1">
    <property type="protein sequence ID" value="ENSLOCP00000003093.1"/>
    <property type="gene ID" value="ENSLOCG00000002629.1"/>
</dbReference>
<dbReference type="OrthoDB" id="6145874at2759"/>
<dbReference type="InterPro" id="IPR002181">
    <property type="entry name" value="Fibrinogen_a/b/g_C_dom"/>
</dbReference>
<comment type="subcellular location">
    <subcellularLocation>
        <location evidence="1">Secreted</location>
    </subcellularLocation>
</comment>
<dbReference type="PANTHER" id="PTHR47221">
    <property type="entry name" value="FIBRINOGEN ALPHA CHAIN"/>
    <property type="match status" value="1"/>
</dbReference>
<dbReference type="HOGENOM" id="CLU_038628_2_1_1"/>
<dbReference type="Bgee" id="ENSLOCG00000002629">
    <property type="expression patterns" value="Expressed in larva and 13 other cell types or tissues"/>
</dbReference>
<feature type="chain" id="PRO_5004865614" evidence="8">
    <location>
        <begin position="22"/>
        <end position="469"/>
    </location>
</feature>
<dbReference type="InterPro" id="IPR037579">
    <property type="entry name" value="FIB_ANG-like"/>
</dbReference>
<evidence type="ECO:0000256" key="8">
    <source>
        <dbReference type="SAM" id="SignalP"/>
    </source>
</evidence>